<gene>
    <name evidence="2" type="ORF">METZ01_LOCUS234125</name>
</gene>
<evidence type="ECO:0000259" key="1">
    <source>
        <dbReference type="Pfam" id="PF00551"/>
    </source>
</evidence>
<dbReference type="GO" id="GO:0005829">
    <property type="term" value="C:cytosol"/>
    <property type="evidence" value="ECO:0007669"/>
    <property type="project" value="TreeGrafter"/>
</dbReference>
<accession>A0A382H4B7</accession>
<reference evidence="2" key="1">
    <citation type="submission" date="2018-05" db="EMBL/GenBank/DDBJ databases">
        <authorList>
            <person name="Lanie J.A."/>
            <person name="Ng W.-L."/>
            <person name="Kazmierczak K.M."/>
            <person name="Andrzejewski T.M."/>
            <person name="Davidsen T.M."/>
            <person name="Wayne K.J."/>
            <person name="Tettelin H."/>
            <person name="Glass J.I."/>
            <person name="Rusch D."/>
            <person name="Podicherti R."/>
            <person name="Tsui H.-C.T."/>
            <person name="Winkler M.E."/>
        </authorList>
    </citation>
    <scope>NUCLEOTIDE SEQUENCE</scope>
</reference>
<dbReference type="InterPro" id="IPR036477">
    <property type="entry name" value="Formyl_transf_N_sf"/>
</dbReference>
<dbReference type="PANTHER" id="PTHR11138">
    <property type="entry name" value="METHIONYL-TRNA FORMYLTRANSFERASE"/>
    <property type="match status" value="1"/>
</dbReference>
<dbReference type="EMBL" id="UINC01058703">
    <property type="protein sequence ID" value="SVB81271.1"/>
    <property type="molecule type" value="Genomic_DNA"/>
</dbReference>
<feature type="domain" description="Formyl transferase N-terminal" evidence="1">
    <location>
        <begin position="40"/>
        <end position="114"/>
    </location>
</feature>
<dbReference type="AlphaFoldDB" id="A0A382H4B7"/>
<dbReference type="InterPro" id="IPR002376">
    <property type="entry name" value="Formyl_transf_N"/>
</dbReference>
<dbReference type="Gene3D" id="3.40.50.12230">
    <property type="match status" value="1"/>
</dbReference>
<protein>
    <recommendedName>
        <fullName evidence="1">Formyl transferase N-terminal domain-containing protein</fullName>
    </recommendedName>
</protein>
<sequence length="150" mass="17685">MIRIYTKLRHVQKIADFLTTKKLEYEIFTINDVPPDTTFDLGVSYCYPRKISNELLNIPKIAFVNYHPGPLPNYKGPTEYEDAIENKEIHWGVTLHHMNEEYDSGKIIKILKFDLHEPPTSREELGAISHYFLFKLFKQTVEDINMNKLR</sequence>
<name>A0A382H4B7_9ZZZZ</name>
<organism evidence="2">
    <name type="scientific">marine metagenome</name>
    <dbReference type="NCBI Taxonomy" id="408172"/>
    <lineage>
        <taxon>unclassified sequences</taxon>
        <taxon>metagenomes</taxon>
        <taxon>ecological metagenomes</taxon>
    </lineage>
</organism>
<proteinExistence type="predicted"/>
<dbReference type="SUPFAM" id="SSF53328">
    <property type="entry name" value="Formyltransferase"/>
    <property type="match status" value="1"/>
</dbReference>
<dbReference type="Pfam" id="PF00551">
    <property type="entry name" value="Formyl_trans_N"/>
    <property type="match status" value="1"/>
</dbReference>
<dbReference type="PANTHER" id="PTHR11138:SF5">
    <property type="entry name" value="METHIONYL-TRNA FORMYLTRANSFERASE, MITOCHONDRIAL"/>
    <property type="match status" value="1"/>
</dbReference>
<dbReference type="GO" id="GO:0004479">
    <property type="term" value="F:methionyl-tRNA formyltransferase activity"/>
    <property type="evidence" value="ECO:0007669"/>
    <property type="project" value="TreeGrafter"/>
</dbReference>
<evidence type="ECO:0000313" key="2">
    <source>
        <dbReference type="EMBL" id="SVB81271.1"/>
    </source>
</evidence>